<dbReference type="FunFam" id="3.40.50.1820:FF:000072">
    <property type="entry name" value="Serine carboxypeptidase-like 19"/>
    <property type="match status" value="1"/>
</dbReference>
<evidence type="ECO:0000256" key="2">
    <source>
        <dbReference type="SAM" id="SignalP"/>
    </source>
</evidence>
<dbReference type="AlphaFoldDB" id="A0AA41W1S5"/>
<evidence type="ECO:0000313" key="4">
    <source>
        <dbReference type="Proteomes" id="UP001177140"/>
    </source>
</evidence>
<dbReference type="PANTHER" id="PTHR11802">
    <property type="entry name" value="SERINE PROTEASE FAMILY S10 SERINE CARBOXYPEPTIDASE"/>
    <property type="match status" value="1"/>
</dbReference>
<reference evidence="3" key="1">
    <citation type="submission" date="2022-03" db="EMBL/GenBank/DDBJ databases">
        <title>A functionally conserved STORR gene fusion in Papaver species that diverged 16.8 million years ago.</title>
        <authorList>
            <person name="Catania T."/>
        </authorList>
    </citation>
    <scope>NUCLEOTIDE SEQUENCE</scope>
    <source>
        <strain evidence="3">S-191538</strain>
    </source>
</reference>
<sequence>MATHPTQVFFICLLFCVFFSSHSSEAISSGKVVTYLPGLPVQPLPFHLETGYIGVGGSSTDESSTHSDSTDEDANQLFYYFVKSERNPKEDPLILWLTGGPRCSGLSPFVFKRGPIQIDKVVDYKNGSLPTFTLNPYSWTKFANMIFLDQPVGTGFSYYSKSSDESGMGDILSAQNTCEFLIKWLIQNPEFQSNPLYISGDSYSGVTIPIIVQDLIRDTEVGKYPFLNFQGYTLGNPITDHRLELNSYVPFAYGMGFVSYELYQSMRENCRGNFIDFDLSNVNCMNDLQVFENLVSGINRNQVLEPLCHKTFITSPTPKEMLKDRHRRSLAKVEEGFVAAEKVHAFQASCSRAYTYVLLEYWANDDEVQKALHVREGTIKNWMRCNYDLSYEHEIDNVVEYHQNISTKGYRSLVYSGDHDMIVPHISTEAWIRTLNNLSITEEWHPWFVDGQVAGYTRTYSNGLTYATVKASGHTAPEYNPKECYAMFERWISNTPL</sequence>
<dbReference type="InterPro" id="IPR001563">
    <property type="entry name" value="Peptidase_S10"/>
</dbReference>
<dbReference type="Proteomes" id="UP001177140">
    <property type="component" value="Unassembled WGS sequence"/>
</dbReference>
<evidence type="ECO:0000313" key="3">
    <source>
        <dbReference type="EMBL" id="MCL7051506.1"/>
    </source>
</evidence>
<dbReference type="GO" id="GO:0004185">
    <property type="term" value="F:serine-type carboxypeptidase activity"/>
    <property type="evidence" value="ECO:0007669"/>
    <property type="project" value="InterPro"/>
</dbReference>
<feature type="signal peptide" evidence="2">
    <location>
        <begin position="1"/>
        <end position="26"/>
    </location>
</feature>
<organism evidence="3 4">
    <name type="scientific">Papaver nudicaule</name>
    <name type="common">Iceland poppy</name>
    <dbReference type="NCBI Taxonomy" id="74823"/>
    <lineage>
        <taxon>Eukaryota</taxon>
        <taxon>Viridiplantae</taxon>
        <taxon>Streptophyta</taxon>
        <taxon>Embryophyta</taxon>
        <taxon>Tracheophyta</taxon>
        <taxon>Spermatophyta</taxon>
        <taxon>Magnoliopsida</taxon>
        <taxon>Ranunculales</taxon>
        <taxon>Papaveraceae</taxon>
        <taxon>Papaveroideae</taxon>
        <taxon>Papaver</taxon>
    </lineage>
</organism>
<dbReference type="GO" id="GO:0019748">
    <property type="term" value="P:secondary metabolic process"/>
    <property type="evidence" value="ECO:0007669"/>
    <property type="project" value="TreeGrafter"/>
</dbReference>
<dbReference type="Pfam" id="PF00450">
    <property type="entry name" value="Peptidase_S10"/>
    <property type="match status" value="1"/>
</dbReference>
<keyword evidence="4" id="KW-1185">Reference proteome</keyword>
<comment type="similarity">
    <text evidence="1">Belongs to the peptidase S10 family.</text>
</comment>
<keyword evidence="2" id="KW-0732">Signal</keyword>
<dbReference type="SUPFAM" id="SSF53474">
    <property type="entry name" value="alpha/beta-Hydrolases"/>
    <property type="match status" value="1"/>
</dbReference>
<comment type="caution">
    <text evidence="3">The sequence shown here is derived from an EMBL/GenBank/DDBJ whole genome shotgun (WGS) entry which is preliminary data.</text>
</comment>
<feature type="chain" id="PRO_5041425917" evidence="2">
    <location>
        <begin position="27"/>
        <end position="497"/>
    </location>
</feature>
<dbReference type="Gene3D" id="3.40.50.1820">
    <property type="entry name" value="alpha/beta hydrolase"/>
    <property type="match status" value="1"/>
</dbReference>
<proteinExistence type="inferred from homology"/>
<dbReference type="InterPro" id="IPR029058">
    <property type="entry name" value="AB_hydrolase_fold"/>
</dbReference>
<dbReference type="PANTHER" id="PTHR11802:SF29">
    <property type="entry name" value="SERINE CARBOXYPEPTIDASE-LIKE 19"/>
    <property type="match status" value="1"/>
</dbReference>
<name>A0AA41W1S5_PAPNU</name>
<gene>
    <name evidence="3" type="ORF">MKW94_002909</name>
</gene>
<dbReference type="PRINTS" id="PR00724">
    <property type="entry name" value="CRBOXYPTASEC"/>
</dbReference>
<dbReference type="GO" id="GO:0006508">
    <property type="term" value="P:proteolysis"/>
    <property type="evidence" value="ECO:0007669"/>
    <property type="project" value="InterPro"/>
</dbReference>
<dbReference type="EMBL" id="JAJJMA010339207">
    <property type="protein sequence ID" value="MCL7051506.1"/>
    <property type="molecule type" value="Genomic_DNA"/>
</dbReference>
<evidence type="ECO:0000256" key="1">
    <source>
        <dbReference type="ARBA" id="ARBA00009431"/>
    </source>
</evidence>
<accession>A0AA41W1S5</accession>
<protein>
    <submittedName>
        <fullName evidence="3">Uncharacterized protein</fullName>
    </submittedName>
</protein>
<dbReference type="GO" id="GO:0016747">
    <property type="term" value="F:acyltransferase activity, transferring groups other than amino-acyl groups"/>
    <property type="evidence" value="ECO:0007669"/>
    <property type="project" value="TreeGrafter"/>
</dbReference>